<name>A0A1E3QU18_9ASCO</name>
<evidence type="ECO:0000256" key="1">
    <source>
        <dbReference type="SAM" id="MobiDB-lite"/>
    </source>
</evidence>
<feature type="compositionally biased region" description="Polar residues" evidence="1">
    <location>
        <begin position="585"/>
        <end position="595"/>
    </location>
</feature>
<feature type="region of interest" description="Disordered" evidence="1">
    <location>
        <begin position="1"/>
        <end position="21"/>
    </location>
</feature>
<feature type="compositionally biased region" description="Basic and acidic residues" evidence="1">
    <location>
        <begin position="758"/>
        <end position="768"/>
    </location>
</feature>
<accession>A0A1E3QU18</accession>
<feature type="region of interest" description="Disordered" evidence="1">
    <location>
        <begin position="345"/>
        <end position="383"/>
    </location>
</feature>
<feature type="compositionally biased region" description="Basic and acidic residues" evidence="1">
    <location>
        <begin position="736"/>
        <end position="750"/>
    </location>
</feature>
<feature type="compositionally biased region" description="Polar residues" evidence="1">
    <location>
        <begin position="886"/>
        <end position="895"/>
    </location>
</feature>
<dbReference type="STRING" id="984486.A0A1E3QU18"/>
<evidence type="ECO:0000313" key="3">
    <source>
        <dbReference type="Proteomes" id="UP000094336"/>
    </source>
</evidence>
<feature type="region of interest" description="Disordered" evidence="1">
    <location>
        <begin position="46"/>
        <end position="102"/>
    </location>
</feature>
<feature type="compositionally biased region" description="Polar residues" evidence="1">
    <location>
        <begin position="91"/>
        <end position="100"/>
    </location>
</feature>
<feature type="compositionally biased region" description="Low complexity" evidence="1">
    <location>
        <begin position="77"/>
        <end position="86"/>
    </location>
</feature>
<dbReference type="EMBL" id="KV454428">
    <property type="protein sequence ID" value="ODQ81149.1"/>
    <property type="molecule type" value="Genomic_DNA"/>
</dbReference>
<organism evidence="2 3">
    <name type="scientific">Babjeviella inositovora NRRL Y-12698</name>
    <dbReference type="NCBI Taxonomy" id="984486"/>
    <lineage>
        <taxon>Eukaryota</taxon>
        <taxon>Fungi</taxon>
        <taxon>Dikarya</taxon>
        <taxon>Ascomycota</taxon>
        <taxon>Saccharomycotina</taxon>
        <taxon>Pichiomycetes</taxon>
        <taxon>Serinales incertae sedis</taxon>
        <taxon>Babjeviella</taxon>
    </lineage>
</organism>
<feature type="region of interest" description="Disordered" evidence="1">
    <location>
        <begin position="580"/>
        <end position="606"/>
    </location>
</feature>
<evidence type="ECO:0000313" key="2">
    <source>
        <dbReference type="EMBL" id="ODQ81149.1"/>
    </source>
</evidence>
<feature type="compositionally biased region" description="Polar residues" evidence="1">
    <location>
        <begin position="858"/>
        <end position="877"/>
    </location>
</feature>
<feature type="compositionally biased region" description="Basic and acidic residues" evidence="1">
    <location>
        <begin position="372"/>
        <end position="383"/>
    </location>
</feature>
<feature type="region of interest" description="Disordered" evidence="1">
    <location>
        <begin position="661"/>
        <end position="934"/>
    </location>
</feature>
<dbReference type="RefSeq" id="XP_018986477.1">
    <property type="nucleotide sequence ID" value="XM_019128300.1"/>
</dbReference>
<sequence>MFSRRKSRNYSQDSYTGVGTAPPAMGQVSLNALAAATAIGQAMKNNQPLSSLTQPVGRTNRNSSMTSNASNKQFLTRSSSLMLSRPPRMDSINSGSSRQGITHYDIDDSYDSAMLDDITEEPNNRNARLAPPAVIGSAARKTKSRVSFSDANASEASRDLLNANHKVTPPVRANSTRRVTSSPQLQKPVPNVAGPKMIKKYIPTPNGLVCVEVPEVAPSAYERSHLPRSASLTFNPRTQQNHRSMQTRNLVPNRNSSITSSQRSLMAFTHSPPALRNGSPTQQQQQLIRDREFEKEKHRLRMLREEEEQRLFEAEKQRRVAQLEEIQRETERAQQEYEKMVHQLHTTEEASSEQGLVAPRALENDDDASTLEEEKTLREETDAAGRAVALPEFLKKDVVSDVDEEPASLTFKPSINGTAETTAVLDSMEEIPPALDSKPAEAAVKEIDGTAKEIDGVASEEANTLPINVRDSITSSTYGTFDPSDYTESEDDERYRRVVAEIFDDTNPDDLTDPLDVEESQLLQNPVSLAVEPVKVLDFKGIGPVNGLSMASQFRPQIAQQQQETLQRTISPSLVIPARSELRSGESSPLRSNHGGQDGSPYRKPALKPALRNSQVFETPAQNAAKDAYISLTTAENTRMNANLSTGKPFANLNPNYSSSATNLSVHSGGRRAMRQSVQEPPLLRGPPPKAGMASRTMRPVSISAPLVQPSGSPGYKSESQKRASALYAKANSRPTARENDVQLERKSSFEKSVASSKEFRKSLRDPMGHQQQPQQLKQPQQDQHRQKRVSQVPGPAPPLHPQQQAPSKQFVVSQVGGNGPAGGGFKSRFADSDDEDDLPMTRNRSSTVDSAGVNGKYGSSFSDSVKQAAITNGSSTHGRRAPNRVSATAPTTPSKAGRFFSEGANAPRKEEEPKKKSGFGTKLKKLFGATKDA</sequence>
<reference evidence="3" key="1">
    <citation type="submission" date="2016-05" db="EMBL/GenBank/DDBJ databases">
        <title>Comparative genomics of biotechnologically important yeasts.</title>
        <authorList>
            <consortium name="DOE Joint Genome Institute"/>
            <person name="Riley R."/>
            <person name="Haridas S."/>
            <person name="Wolfe K.H."/>
            <person name="Lopes M.R."/>
            <person name="Hittinger C.T."/>
            <person name="Goker M."/>
            <person name="Salamov A."/>
            <person name="Wisecaver J."/>
            <person name="Long T.M."/>
            <person name="Aerts A.L."/>
            <person name="Barry K."/>
            <person name="Choi C."/>
            <person name="Clum A."/>
            <person name="Coughlan A.Y."/>
            <person name="Deshpande S."/>
            <person name="Douglass A.P."/>
            <person name="Hanson S.J."/>
            <person name="Klenk H.-P."/>
            <person name="Labutti K."/>
            <person name="Lapidus A."/>
            <person name="Lindquist E."/>
            <person name="Lipzen A."/>
            <person name="Meier-Kolthoff J.P."/>
            <person name="Ohm R.A."/>
            <person name="Otillar R.P."/>
            <person name="Pangilinan J."/>
            <person name="Peng Y."/>
            <person name="Rokas A."/>
            <person name="Rosa C.A."/>
            <person name="Scheuner C."/>
            <person name="Sibirny A.A."/>
            <person name="Slot J.C."/>
            <person name="Stielow J.B."/>
            <person name="Sun H."/>
            <person name="Kurtzman C.P."/>
            <person name="Blackwell M."/>
            <person name="Grigoriev I.V."/>
            <person name="Jeffries T.W."/>
        </authorList>
    </citation>
    <scope>NUCLEOTIDE SEQUENCE [LARGE SCALE GENOMIC DNA]</scope>
    <source>
        <strain evidence="3">NRRL Y-12698</strain>
    </source>
</reference>
<dbReference type="Proteomes" id="UP000094336">
    <property type="component" value="Unassembled WGS sequence"/>
</dbReference>
<feature type="compositionally biased region" description="Polar residues" evidence="1">
    <location>
        <begin position="46"/>
        <end position="76"/>
    </location>
</feature>
<protein>
    <submittedName>
        <fullName evidence="2">Uncharacterized protein</fullName>
    </submittedName>
</protein>
<feature type="compositionally biased region" description="Gly residues" evidence="1">
    <location>
        <begin position="817"/>
        <end position="826"/>
    </location>
</feature>
<gene>
    <name evidence="2" type="ORF">BABINDRAFT_160548</name>
</gene>
<proteinExistence type="predicted"/>
<dbReference type="AlphaFoldDB" id="A0A1E3QU18"/>
<keyword evidence="3" id="KW-1185">Reference proteome</keyword>
<dbReference type="OrthoDB" id="4085524at2759"/>
<feature type="compositionally biased region" description="Low complexity" evidence="1">
    <location>
        <begin position="770"/>
        <end position="782"/>
    </location>
</feature>
<dbReference type="GeneID" id="30146153"/>